<sequence>MSDTPGTHGTHDTHGAAPTLVTRASAAFAAYQAGDRFAFDTLVEVVTPLMWRVTRGAGLDPTTSEDVIQGVWLALLRSAESVRDPQTIVKWVLTSTRREAWRLSKRTRTDQQRSGAVFGVDSEELMQIPAAREAGPEERVIADDRQRLLWGHVQTLPERCRQLLGVIAYADKPDYASLAEALGMPVGSIGPTRGRCLAKLRDALAKDSAWAGHQQEGLTP</sequence>
<dbReference type="InterPro" id="IPR036388">
    <property type="entry name" value="WH-like_DNA-bd_sf"/>
</dbReference>
<dbReference type="InterPro" id="IPR014284">
    <property type="entry name" value="RNA_pol_sigma-70_dom"/>
</dbReference>
<reference evidence="6 7" key="1">
    <citation type="submission" date="2023-07" db="EMBL/GenBank/DDBJ databases">
        <title>Sequencing the genomes of 1000 actinobacteria strains.</title>
        <authorList>
            <person name="Klenk H.-P."/>
        </authorList>
    </citation>
    <scope>NUCLEOTIDE SEQUENCE [LARGE SCALE GENOMIC DNA]</scope>
    <source>
        <strain evidence="6 7">DSM 19426</strain>
    </source>
</reference>
<dbReference type="RefSeq" id="WP_310301818.1">
    <property type="nucleotide sequence ID" value="NZ_BAAAPS010000008.1"/>
</dbReference>
<accession>A0ABU2BV56</accession>
<dbReference type="EMBL" id="JAVDYG010000001">
    <property type="protein sequence ID" value="MDR7362508.1"/>
    <property type="molecule type" value="Genomic_DNA"/>
</dbReference>
<name>A0ABU2BV56_9ACTN</name>
<dbReference type="InterPro" id="IPR013325">
    <property type="entry name" value="RNA_pol_sigma_r2"/>
</dbReference>
<dbReference type="SUPFAM" id="SSF88946">
    <property type="entry name" value="Sigma2 domain of RNA polymerase sigma factors"/>
    <property type="match status" value="1"/>
</dbReference>
<evidence type="ECO:0000256" key="3">
    <source>
        <dbReference type="ARBA" id="ARBA00023082"/>
    </source>
</evidence>
<comment type="caution">
    <text evidence="6">The sequence shown here is derived from an EMBL/GenBank/DDBJ whole genome shotgun (WGS) entry which is preliminary data.</text>
</comment>
<dbReference type="PANTHER" id="PTHR43133:SF8">
    <property type="entry name" value="RNA POLYMERASE SIGMA FACTOR HI_1459-RELATED"/>
    <property type="match status" value="1"/>
</dbReference>
<dbReference type="Gene3D" id="1.10.10.10">
    <property type="entry name" value="Winged helix-like DNA-binding domain superfamily/Winged helix DNA-binding domain"/>
    <property type="match status" value="1"/>
</dbReference>
<comment type="similarity">
    <text evidence="1">Belongs to the sigma-70 factor family. ECF subfamily.</text>
</comment>
<proteinExistence type="inferred from homology"/>
<protein>
    <submittedName>
        <fullName evidence="6">RNA polymerase sigma factor (Sigma-70 family)</fullName>
    </submittedName>
</protein>
<organism evidence="6 7">
    <name type="scientific">Nocardioides marmoribigeumensis</name>
    <dbReference type="NCBI Taxonomy" id="433649"/>
    <lineage>
        <taxon>Bacteria</taxon>
        <taxon>Bacillati</taxon>
        <taxon>Actinomycetota</taxon>
        <taxon>Actinomycetes</taxon>
        <taxon>Propionibacteriales</taxon>
        <taxon>Nocardioidaceae</taxon>
        <taxon>Nocardioides</taxon>
    </lineage>
</organism>
<dbReference type="SUPFAM" id="SSF88659">
    <property type="entry name" value="Sigma3 and sigma4 domains of RNA polymerase sigma factors"/>
    <property type="match status" value="1"/>
</dbReference>
<keyword evidence="5" id="KW-0804">Transcription</keyword>
<keyword evidence="7" id="KW-1185">Reference proteome</keyword>
<evidence type="ECO:0000256" key="4">
    <source>
        <dbReference type="ARBA" id="ARBA00023125"/>
    </source>
</evidence>
<keyword evidence="3" id="KW-0731">Sigma factor</keyword>
<dbReference type="PANTHER" id="PTHR43133">
    <property type="entry name" value="RNA POLYMERASE ECF-TYPE SIGMA FACTO"/>
    <property type="match status" value="1"/>
</dbReference>
<dbReference type="Proteomes" id="UP001183648">
    <property type="component" value="Unassembled WGS sequence"/>
</dbReference>
<dbReference type="InterPro" id="IPR039425">
    <property type="entry name" value="RNA_pol_sigma-70-like"/>
</dbReference>
<evidence type="ECO:0000256" key="2">
    <source>
        <dbReference type="ARBA" id="ARBA00023015"/>
    </source>
</evidence>
<dbReference type="NCBIfam" id="TIGR02937">
    <property type="entry name" value="sigma70-ECF"/>
    <property type="match status" value="1"/>
</dbReference>
<evidence type="ECO:0000256" key="5">
    <source>
        <dbReference type="ARBA" id="ARBA00023163"/>
    </source>
</evidence>
<evidence type="ECO:0000256" key="1">
    <source>
        <dbReference type="ARBA" id="ARBA00010641"/>
    </source>
</evidence>
<dbReference type="Gene3D" id="1.10.1740.10">
    <property type="match status" value="1"/>
</dbReference>
<keyword evidence="4" id="KW-0238">DNA-binding</keyword>
<evidence type="ECO:0000313" key="6">
    <source>
        <dbReference type="EMBL" id="MDR7362508.1"/>
    </source>
</evidence>
<keyword evidence="2" id="KW-0805">Transcription regulation</keyword>
<gene>
    <name evidence="6" type="ORF">J2S63_002061</name>
</gene>
<evidence type="ECO:0000313" key="7">
    <source>
        <dbReference type="Proteomes" id="UP001183648"/>
    </source>
</evidence>
<dbReference type="InterPro" id="IPR013324">
    <property type="entry name" value="RNA_pol_sigma_r3/r4-like"/>
</dbReference>